<keyword evidence="1" id="KW-0479">Metal-binding</keyword>
<dbReference type="RefSeq" id="WP_162659947.1">
    <property type="nucleotide sequence ID" value="NZ_LR593887.1"/>
</dbReference>
<dbReference type="GO" id="GO:0016787">
    <property type="term" value="F:hydrolase activity"/>
    <property type="evidence" value="ECO:0007669"/>
    <property type="project" value="UniProtKB-KW"/>
</dbReference>
<dbReference type="Pfam" id="PF00149">
    <property type="entry name" value="Metallophos"/>
    <property type="match status" value="1"/>
</dbReference>
<evidence type="ECO:0000256" key="2">
    <source>
        <dbReference type="ARBA" id="ARBA00022801"/>
    </source>
</evidence>
<dbReference type="AlphaFoldDB" id="A0A6C2YT90"/>
<evidence type="ECO:0000256" key="3">
    <source>
        <dbReference type="ARBA" id="ARBA00023004"/>
    </source>
</evidence>
<feature type="region of interest" description="Disordered" evidence="5">
    <location>
        <begin position="311"/>
        <end position="339"/>
    </location>
</feature>
<reference evidence="7" key="1">
    <citation type="submission" date="2019-04" db="EMBL/GenBank/DDBJ databases">
        <authorList>
            <consortium name="Science for Life Laboratories"/>
        </authorList>
    </citation>
    <scope>NUCLEOTIDE SEQUENCE</scope>
    <source>
        <strain evidence="7">MBLW1</strain>
    </source>
</reference>
<sequence length="339" mass="37552">MTAVSRRHFGRMLGGLAAGWTLTRPLWPTTCGPRLIAAPESPRREPISLGLIADLHQDIMHDAPARLDAFLSAMADAKPDALLQLGDFAVPAAKNRPLIQRFNQAHANAWHVIGNHDTDGGYRIPELLDAWQMPKRFYAVDLKGIRLLILDGNDRPPNHRAGYPAHIGPEQQEWLRAELRKATTPILLVSHQPLAGHAAVDNAAEIRAILKPHAGKILLAINGHTHLDALVEVDGIPYWHVNSASYFWVGSPYQHNSYDAAIHKQHRWIASTCPYRDALYSRLTIDLDAGTLTIHARSSEWVGDSPAKLGVPKVDGGREREPIAPQIRARKLQTAPRLQ</sequence>
<gene>
    <name evidence="7" type="ORF">GMBLW1_42630</name>
</gene>
<feature type="domain" description="Calcineurin-like phosphoesterase" evidence="6">
    <location>
        <begin position="50"/>
        <end position="226"/>
    </location>
</feature>
<dbReference type="GO" id="GO:0046872">
    <property type="term" value="F:metal ion binding"/>
    <property type="evidence" value="ECO:0007669"/>
    <property type="project" value="UniProtKB-KW"/>
</dbReference>
<dbReference type="EMBL" id="LR593887">
    <property type="protein sequence ID" value="VTS07218.1"/>
    <property type="molecule type" value="Genomic_DNA"/>
</dbReference>
<dbReference type="InterPro" id="IPR050884">
    <property type="entry name" value="CNP_phosphodiesterase-III"/>
</dbReference>
<evidence type="ECO:0000256" key="5">
    <source>
        <dbReference type="SAM" id="MobiDB-lite"/>
    </source>
</evidence>
<dbReference type="PANTHER" id="PTHR42988:SF2">
    <property type="entry name" value="CYCLIC NUCLEOTIDE PHOSPHODIESTERASE CBUA0032-RELATED"/>
    <property type="match status" value="1"/>
</dbReference>
<evidence type="ECO:0000313" key="8">
    <source>
        <dbReference type="Proteomes" id="UP000464378"/>
    </source>
</evidence>
<protein>
    <recommendedName>
        <fullName evidence="6">Calcineurin-like phosphoesterase domain-containing protein</fullName>
    </recommendedName>
</protein>
<dbReference type="InterPro" id="IPR004843">
    <property type="entry name" value="Calcineurin-like_PHP"/>
</dbReference>
<dbReference type="KEGG" id="tim:GMBLW1_42630"/>
<evidence type="ECO:0000256" key="1">
    <source>
        <dbReference type="ARBA" id="ARBA00022723"/>
    </source>
</evidence>
<evidence type="ECO:0000256" key="4">
    <source>
        <dbReference type="ARBA" id="ARBA00025742"/>
    </source>
</evidence>
<dbReference type="Gene3D" id="3.60.21.10">
    <property type="match status" value="1"/>
</dbReference>
<dbReference type="Proteomes" id="UP000464378">
    <property type="component" value="Chromosome"/>
</dbReference>
<accession>A0A6C2YT90</accession>
<dbReference type="InterPro" id="IPR029052">
    <property type="entry name" value="Metallo-depent_PP-like"/>
</dbReference>
<organism evidence="7">
    <name type="scientific">Tuwongella immobilis</name>
    <dbReference type="NCBI Taxonomy" id="692036"/>
    <lineage>
        <taxon>Bacteria</taxon>
        <taxon>Pseudomonadati</taxon>
        <taxon>Planctomycetota</taxon>
        <taxon>Planctomycetia</taxon>
        <taxon>Gemmatales</taxon>
        <taxon>Gemmataceae</taxon>
        <taxon>Tuwongella</taxon>
    </lineage>
</organism>
<dbReference type="PANTHER" id="PTHR42988">
    <property type="entry name" value="PHOSPHOHYDROLASE"/>
    <property type="match status" value="1"/>
</dbReference>
<evidence type="ECO:0000259" key="6">
    <source>
        <dbReference type="Pfam" id="PF00149"/>
    </source>
</evidence>
<dbReference type="InParanoid" id="A0A6C2YT90"/>
<proteinExistence type="inferred from homology"/>
<evidence type="ECO:0000313" key="7">
    <source>
        <dbReference type="EMBL" id="VIP04930.1"/>
    </source>
</evidence>
<dbReference type="EMBL" id="LR586016">
    <property type="protein sequence ID" value="VIP04930.1"/>
    <property type="molecule type" value="Genomic_DNA"/>
</dbReference>
<name>A0A6C2YT90_9BACT</name>
<comment type="similarity">
    <text evidence="4">Belongs to the cyclic nucleotide phosphodiesterase class-III family.</text>
</comment>
<dbReference type="SUPFAM" id="SSF56300">
    <property type="entry name" value="Metallo-dependent phosphatases"/>
    <property type="match status" value="1"/>
</dbReference>
<keyword evidence="3" id="KW-0408">Iron</keyword>
<keyword evidence="8" id="KW-1185">Reference proteome</keyword>
<keyword evidence="2" id="KW-0378">Hydrolase</keyword>